<keyword evidence="7 20" id="KW-0349">Heme</keyword>
<comment type="cofactor">
    <cofactor evidence="20">
        <name>siroheme</name>
        <dbReference type="ChEBI" id="CHEBI:60052"/>
    </cofactor>
    <text evidence="20">Binds 1 siroheme per subunit.</text>
</comment>
<name>M2XDA6_9MICC</name>
<comment type="pathway">
    <text evidence="3">Nitrogen metabolism; nitrate reduction (assimilation).</text>
</comment>
<keyword evidence="6 20" id="KW-0004">4Fe-4S</keyword>
<evidence type="ECO:0000256" key="18">
    <source>
        <dbReference type="ARBA" id="ARBA00049518"/>
    </source>
</evidence>
<feature type="domain" description="Nitrite/sulphite reductase 4Fe-4S" evidence="22">
    <location>
        <begin position="645"/>
        <end position="772"/>
    </location>
</feature>
<dbReference type="InterPro" id="IPR041575">
    <property type="entry name" value="Rubredoxin_C"/>
</dbReference>
<keyword evidence="16 19" id="KW-0534">Nitrate assimilation</keyword>
<dbReference type="InterPro" id="IPR016156">
    <property type="entry name" value="FAD/NAD-linked_Rdtase_dimer_sf"/>
</dbReference>
<feature type="region of interest" description="Disordered" evidence="21">
    <location>
        <begin position="859"/>
        <end position="879"/>
    </location>
</feature>
<dbReference type="STRING" id="71999.KPaMU14_09165"/>
<evidence type="ECO:0000259" key="26">
    <source>
        <dbReference type="Pfam" id="PF18267"/>
    </source>
</evidence>
<dbReference type="EC" id="1.8.7.1" evidence="5"/>
<dbReference type="InterPro" id="IPR045854">
    <property type="entry name" value="NO2/SO3_Rdtase_4Fe4S_sf"/>
</dbReference>
<gene>
    <name evidence="27" type="ORF">C884_02212</name>
</gene>
<dbReference type="GO" id="GO:0050661">
    <property type="term" value="F:NADP binding"/>
    <property type="evidence" value="ECO:0007669"/>
    <property type="project" value="UniProtKB-UniRule"/>
</dbReference>
<keyword evidence="11" id="KW-0883">Thioether bond</keyword>
<dbReference type="Pfam" id="PF04324">
    <property type="entry name" value="Fer2_BFD"/>
    <property type="match status" value="1"/>
</dbReference>
<organism evidence="27 28">
    <name type="scientific">Kocuria palustris PEL</name>
    <dbReference type="NCBI Taxonomy" id="1236550"/>
    <lineage>
        <taxon>Bacteria</taxon>
        <taxon>Bacillati</taxon>
        <taxon>Actinomycetota</taxon>
        <taxon>Actinomycetes</taxon>
        <taxon>Micrococcales</taxon>
        <taxon>Micrococcaceae</taxon>
        <taxon>Kocuria</taxon>
    </lineage>
</organism>
<evidence type="ECO:0000256" key="2">
    <source>
        <dbReference type="ARBA" id="ARBA00003247"/>
    </source>
</evidence>
<comment type="caution">
    <text evidence="27">The sequence shown here is derived from an EMBL/GenBank/DDBJ whole genome shotgun (WGS) entry which is preliminary data.</text>
</comment>
<evidence type="ECO:0000259" key="24">
    <source>
        <dbReference type="Pfam" id="PF04324"/>
    </source>
</evidence>
<dbReference type="InterPro" id="IPR005117">
    <property type="entry name" value="NiRdtase/SiRdtase_haem-b_fer"/>
</dbReference>
<dbReference type="GO" id="GO:0050660">
    <property type="term" value="F:flavin adenine dinucleotide binding"/>
    <property type="evidence" value="ECO:0007669"/>
    <property type="project" value="UniProtKB-UniRule"/>
</dbReference>
<dbReference type="Pfam" id="PF01077">
    <property type="entry name" value="NIR_SIR"/>
    <property type="match status" value="1"/>
</dbReference>
<evidence type="ECO:0000313" key="28">
    <source>
        <dbReference type="Proteomes" id="UP000009877"/>
    </source>
</evidence>
<evidence type="ECO:0000256" key="10">
    <source>
        <dbReference type="ARBA" id="ARBA00022723"/>
    </source>
</evidence>
<feature type="domain" description="Nitrite/Sulfite reductase ferredoxin-like" evidence="23">
    <location>
        <begin position="573"/>
        <end position="633"/>
    </location>
</feature>
<evidence type="ECO:0000256" key="3">
    <source>
        <dbReference type="ARBA" id="ARBA00005096"/>
    </source>
</evidence>
<evidence type="ECO:0000259" key="25">
    <source>
        <dbReference type="Pfam" id="PF07992"/>
    </source>
</evidence>
<dbReference type="InterPro" id="IPR052034">
    <property type="entry name" value="NasD-like"/>
</dbReference>
<dbReference type="Gene3D" id="3.50.50.60">
    <property type="entry name" value="FAD/NAD(P)-binding domain"/>
    <property type="match status" value="2"/>
</dbReference>
<dbReference type="GO" id="GO:0042128">
    <property type="term" value="P:nitrate assimilation"/>
    <property type="evidence" value="ECO:0007669"/>
    <property type="project" value="UniProtKB-UniRule"/>
</dbReference>
<dbReference type="InterPro" id="IPR023753">
    <property type="entry name" value="FAD/NAD-binding_dom"/>
</dbReference>
<comment type="cofactor">
    <cofactor evidence="17">
        <name>[2Fe-2S] cluster</name>
        <dbReference type="ChEBI" id="CHEBI:190135"/>
    </cofactor>
</comment>
<evidence type="ECO:0000256" key="17">
    <source>
        <dbReference type="ARBA" id="ARBA00034078"/>
    </source>
</evidence>
<evidence type="ECO:0000256" key="9">
    <source>
        <dbReference type="ARBA" id="ARBA00022714"/>
    </source>
</evidence>
<sequence>MSETTAQDISTGRRILVIGGGPAAHRFVQSMLKRGLGQDTITVLSEEPWTPYDRVALEKLFVDAERDLTLGDPQMWQTPGIELRSGQRAAELDVKARTVLTRSGETFAYDELVLATGSNAATLNIPGAHRVHVFRTIDDVRGIVAEVEQLKQKLGRAPRGVVVGGGLLGLEAAAGLLHLGAEATILDVAEFLLCTQMDREGGLAVNSLMREQGLDVQCSSYIQGVELDEQENVIGVNVADGPGPEAAVRRLEADIVILGVGIRPRSGLARRSGFHLDPRGGVVVDEACRTSVAHVWAIGEVAHILGQTWGLVGPANKMAEVVADRLHGGDGEVSGFDTSTRLKFAGVDVASFGDVYATTPGAIEVDYSDPVAGIYQKLVVAEDRETLIGGVFVGNAEPYDALRPLQGRPLPAEPARYLSAAGGDAPETELPDDAILCSCNGVPFGEIRQAVRDGHQSVPELKKCTDAGTQCGSCVPMMHKTLEKTMAEMGLTVSKALCEHFELSRAELYAAVRATGIRTFPEALERFGRGQDGCAICKPTMASILASQPHAYVLDEGRGTLQDTNDRNLGNMQKDGTYSVVPRIPGGEITPEKLAVIAEVGHEYGLYTKITGAQRIGLYGARLEELPAIWKRFVDAGFESGQAYGKSLRNVKSCLGSTWCRYGVQDSVGMGIRLENRYRGLRSPHKFKIGSSGCARDCAESQSKDIGVMATPEGWTLYLGGNGGANPAHGRVFAESVPEAELVQYVDRYLMYYIRTADKLQRTARWLEDLDEEYGDGIVHLKAVLIDDSLGICADLEADMQRQVEGYEDEWAATLRDPQRLRRFRPFVNDPDASDDSARQYVLEREQIRPATPEEIAAAEDGTGPVLISGTRIPVGAQG</sequence>
<dbReference type="Gene3D" id="1.10.10.1100">
    <property type="entry name" value="BFD-like [2Fe-2S]-binding domain"/>
    <property type="match status" value="1"/>
</dbReference>
<comment type="cofactor">
    <cofactor evidence="1 19">
        <name>FAD</name>
        <dbReference type="ChEBI" id="CHEBI:57692"/>
    </cofactor>
</comment>
<evidence type="ECO:0000256" key="8">
    <source>
        <dbReference type="ARBA" id="ARBA00022630"/>
    </source>
</evidence>
<dbReference type="NCBIfam" id="TIGR02374">
    <property type="entry name" value="nitri_red_nirB"/>
    <property type="match status" value="1"/>
</dbReference>
<dbReference type="PIRSF" id="PIRSF037149">
    <property type="entry name" value="NirB"/>
    <property type="match status" value="1"/>
</dbReference>
<dbReference type="GO" id="GO:0051539">
    <property type="term" value="F:4 iron, 4 sulfur cluster binding"/>
    <property type="evidence" value="ECO:0007669"/>
    <property type="project" value="UniProtKB-KW"/>
</dbReference>
<keyword evidence="9" id="KW-0001">2Fe-2S</keyword>
<comment type="catalytic activity">
    <reaction evidence="18">
        <text>hydrogen sulfide + 6 oxidized [2Fe-2S]-[ferredoxin] + 3 H2O = sulfite + 6 reduced [2Fe-2S]-[ferredoxin] + 7 H(+)</text>
        <dbReference type="Rhea" id="RHEA:23132"/>
        <dbReference type="Rhea" id="RHEA-COMP:10000"/>
        <dbReference type="Rhea" id="RHEA-COMP:10001"/>
        <dbReference type="ChEBI" id="CHEBI:15377"/>
        <dbReference type="ChEBI" id="CHEBI:15378"/>
        <dbReference type="ChEBI" id="CHEBI:17359"/>
        <dbReference type="ChEBI" id="CHEBI:29919"/>
        <dbReference type="ChEBI" id="CHEBI:33737"/>
        <dbReference type="ChEBI" id="CHEBI:33738"/>
        <dbReference type="EC" id="1.8.7.1"/>
    </reaction>
</comment>
<keyword evidence="10 20" id="KW-0479">Metal-binding</keyword>
<dbReference type="InterPro" id="IPR007419">
    <property type="entry name" value="BFD-like_2Fe2S-bd_dom"/>
</dbReference>
<dbReference type="InterPro" id="IPR006067">
    <property type="entry name" value="NO2/SO3_Rdtase_4Fe4S_dom"/>
</dbReference>
<dbReference type="Pfam" id="PF18267">
    <property type="entry name" value="Rubredoxin_C"/>
    <property type="match status" value="1"/>
</dbReference>
<dbReference type="PANTHER" id="PTHR43809:SF1">
    <property type="entry name" value="NITRITE REDUCTASE (NADH) LARGE SUBUNIT"/>
    <property type="match status" value="1"/>
</dbReference>
<evidence type="ECO:0000256" key="20">
    <source>
        <dbReference type="PIRSR" id="PIRSR037149-1"/>
    </source>
</evidence>
<protein>
    <recommendedName>
        <fullName evidence="5">assimilatory sulfite reductase (ferredoxin)</fullName>
        <ecNumber evidence="5">1.8.7.1</ecNumber>
    </recommendedName>
</protein>
<dbReference type="InterPro" id="IPR036188">
    <property type="entry name" value="FAD/NAD-bd_sf"/>
</dbReference>
<dbReference type="CDD" id="cd19944">
    <property type="entry name" value="NirB_Fer2_BFD-like_2"/>
    <property type="match status" value="1"/>
</dbReference>
<evidence type="ECO:0000256" key="21">
    <source>
        <dbReference type="SAM" id="MobiDB-lite"/>
    </source>
</evidence>
<evidence type="ECO:0000256" key="5">
    <source>
        <dbReference type="ARBA" id="ARBA00012353"/>
    </source>
</evidence>
<dbReference type="AlphaFoldDB" id="M2XDA6"/>
<dbReference type="Pfam" id="PF07992">
    <property type="entry name" value="Pyr_redox_2"/>
    <property type="match status" value="1"/>
</dbReference>
<dbReference type="Proteomes" id="UP000009877">
    <property type="component" value="Unassembled WGS sequence"/>
</dbReference>
<dbReference type="SUPFAM" id="SSF51905">
    <property type="entry name" value="FAD/NAD(P)-binding domain"/>
    <property type="match status" value="2"/>
</dbReference>
<feature type="binding site" evidence="20">
    <location>
        <position position="654"/>
    </location>
    <ligand>
        <name>[4Fe-4S] cluster</name>
        <dbReference type="ChEBI" id="CHEBI:49883"/>
    </ligand>
</feature>
<evidence type="ECO:0000256" key="11">
    <source>
        <dbReference type="ARBA" id="ARBA00022784"/>
    </source>
</evidence>
<comment type="function">
    <text evidence="2">Catalyzes the reduction of sulfite to sulfide, a step in the biosynthesis of sulfur-containing amino acids and cofactors.</text>
</comment>
<feature type="binding site" evidence="20">
    <location>
        <position position="660"/>
    </location>
    <ligand>
        <name>[4Fe-4S] cluster</name>
        <dbReference type="ChEBI" id="CHEBI:49883"/>
    </ligand>
</feature>
<evidence type="ECO:0000256" key="19">
    <source>
        <dbReference type="PIRNR" id="PIRNR037149"/>
    </source>
</evidence>
<feature type="domain" description="NADH-rubredoxin oxidoreductase C-terminal" evidence="26">
    <location>
        <begin position="339"/>
        <end position="400"/>
    </location>
</feature>
<keyword evidence="15 20" id="KW-0411">Iron-sulfur</keyword>
<keyword evidence="8 19" id="KW-0285">Flavoprotein</keyword>
<reference evidence="27 28" key="1">
    <citation type="journal article" date="2014" name="Genome Announc.">
        <title>Draft Genome Sequence of Kocuria palustris PEL.</title>
        <authorList>
            <person name="Sharma G."/>
            <person name="Khatri I."/>
            <person name="Subramanian S."/>
        </authorList>
    </citation>
    <scope>NUCLEOTIDE SEQUENCE [LARGE SCALE GENOMIC DNA]</scope>
    <source>
        <strain evidence="27 28">PEL</strain>
    </source>
</reference>
<dbReference type="InterPro" id="IPR006066">
    <property type="entry name" value="NO2/SO3_Rdtase_FeS/sirohaem_BS"/>
</dbReference>
<evidence type="ECO:0000256" key="7">
    <source>
        <dbReference type="ARBA" id="ARBA00022617"/>
    </source>
</evidence>
<feature type="binding site" evidence="20">
    <location>
        <position position="698"/>
    </location>
    <ligand>
        <name>[4Fe-4S] cluster</name>
        <dbReference type="ChEBI" id="CHEBI:49883"/>
    </ligand>
</feature>
<dbReference type="PANTHER" id="PTHR43809">
    <property type="entry name" value="NITRITE REDUCTASE (NADH) LARGE SUBUNIT"/>
    <property type="match status" value="1"/>
</dbReference>
<dbReference type="GO" id="GO:0020037">
    <property type="term" value="F:heme binding"/>
    <property type="evidence" value="ECO:0007669"/>
    <property type="project" value="InterPro"/>
</dbReference>
<evidence type="ECO:0000259" key="22">
    <source>
        <dbReference type="Pfam" id="PF01077"/>
    </source>
</evidence>
<dbReference type="PROSITE" id="PS00365">
    <property type="entry name" value="NIR_SIR"/>
    <property type="match status" value="1"/>
</dbReference>
<evidence type="ECO:0000256" key="13">
    <source>
        <dbReference type="ARBA" id="ARBA00023002"/>
    </source>
</evidence>
<evidence type="ECO:0000313" key="27">
    <source>
        <dbReference type="EMBL" id="EME37056.1"/>
    </source>
</evidence>
<feature type="domain" description="BFD-like [2Fe-2S]-binding" evidence="24">
    <location>
        <begin position="435"/>
        <end position="483"/>
    </location>
</feature>
<evidence type="ECO:0000256" key="12">
    <source>
        <dbReference type="ARBA" id="ARBA00022827"/>
    </source>
</evidence>
<evidence type="ECO:0000256" key="14">
    <source>
        <dbReference type="ARBA" id="ARBA00023004"/>
    </source>
</evidence>
<dbReference type="PRINTS" id="PR00397">
    <property type="entry name" value="SIROHAEM"/>
</dbReference>
<evidence type="ECO:0000256" key="6">
    <source>
        <dbReference type="ARBA" id="ARBA00022485"/>
    </source>
</evidence>
<feature type="domain" description="FAD/NAD(P)-binding" evidence="25">
    <location>
        <begin position="14"/>
        <end position="306"/>
    </location>
</feature>
<keyword evidence="14 20" id="KW-0408">Iron</keyword>
<evidence type="ECO:0000256" key="1">
    <source>
        <dbReference type="ARBA" id="ARBA00001974"/>
    </source>
</evidence>
<dbReference type="InterPro" id="IPR017121">
    <property type="entry name" value="Nitrite_Rdtase_lsu"/>
</dbReference>
<dbReference type="GO" id="GO:0051537">
    <property type="term" value="F:2 iron, 2 sulfur cluster binding"/>
    <property type="evidence" value="ECO:0007669"/>
    <property type="project" value="UniProtKB-KW"/>
</dbReference>
<dbReference type="SUPFAM" id="SSF56014">
    <property type="entry name" value="Nitrite and sulphite reductase 4Fe-4S domain-like"/>
    <property type="match status" value="1"/>
</dbReference>
<dbReference type="PRINTS" id="PR00411">
    <property type="entry name" value="PNDRDTASEI"/>
</dbReference>
<keyword evidence="12 19" id="KW-0274">FAD</keyword>
<proteinExistence type="inferred from homology"/>
<feature type="binding site" evidence="20">
    <location>
        <position position="694"/>
    </location>
    <ligand>
        <name>[4Fe-4S] cluster</name>
        <dbReference type="ChEBI" id="CHEBI:49883"/>
    </ligand>
</feature>
<dbReference type="PRINTS" id="PR00368">
    <property type="entry name" value="FADPNR"/>
</dbReference>
<evidence type="ECO:0000256" key="16">
    <source>
        <dbReference type="ARBA" id="ARBA00023063"/>
    </source>
</evidence>
<accession>M2XDA6</accession>
<dbReference type="UniPathway" id="UPA00653"/>
<dbReference type="GO" id="GO:0050311">
    <property type="term" value="F:sulfite reductase (ferredoxin) activity"/>
    <property type="evidence" value="ECO:0007669"/>
    <property type="project" value="UniProtKB-EC"/>
</dbReference>
<evidence type="ECO:0000259" key="23">
    <source>
        <dbReference type="Pfam" id="PF03460"/>
    </source>
</evidence>
<dbReference type="RefSeq" id="WP_006214232.1">
    <property type="nucleotide sequence ID" value="NZ_ANHZ02000006.1"/>
</dbReference>
<keyword evidence="28" id="KW-1185">Reference proteome</keyword>
<keyword evidence="13" id="KW-0560">Oxidoreductase</keyword>
<dbReference type="Gene3D" id="3.30.413.10">
    <property type="entry name" value="Sulfite Reductase Hemoprotein, domain 1"/>
    <property type="match status" value="1"/>
</dbReference>
<dbReference type="GO" id="GO:0098809">
    <property type="term" value="F:nitrite reductase activity"/>
    <property type="evidence" value="ECO:0007669"/>
    <property type="project" value="InterPro"/>
</dbReference>
<dbReference type="SUPFAM" id="SSF55124">
    <property type="entry name" value="Nitrite/Sulfite reductase N-terminal domain-like"/>
    <property type="match status" value="1"/>
</dbReference>
<dbReference type="GO" id="GO:0046872">
    <property type="term" value="F:metal ion binding"/>
    <property type="evidence" value="ECO:0007669"/>
    <property type="project" value="UniProtKB-KW"/>
</dbReference>
<dbReference type="EMBL" id="ANHZ02000006">
    <property type="protein sequence ID" value="EME37056.1"/>
    <property type="molecule type" value="Genomic_DNA"/>
</dbReference>
<dbReference type="Pfam" id="PF03460">
    <property type="entry name" value="NIR_SIR_ferr"/>
    <property type="match status" value="1"/>
</dbReference>
<dbReference type="InterPro" id="IPR041854">
    <property type="entry name" value="BFD-like_2Fe2S-bd_dom_sf"/>
</dbReference>
<feature type="binding site" description="axial binding residue" evidence="20">
    <location>
        <position position="698"/>
    </location>
    <ligand>
        <name>siroheme</name>
        <dbReference type="ChEBI" id="CHEBI:60052"/>
    </ligand>
    <ligandPart>
        <name>Fe</name>
        <dbReference type="ChEBI" id="CHEBI:18248"/>
    </ligandPart>
</feature>
<dbReference type="InterPro" id="IPR012744">
    <property type="entry name" value="Nitri_red_NirB"/>
</dbReference>
<evidence type="ECO:0000256" key="4">
    <source>
        <dbReference type="ARBA" id="ARBA00010429"/>
    </source>
</evidence>
<dbReference type="InterPro" id="IPR036136">
    <property type="entry name" value="Nit/Sulf_reduc_fer-like_dom_sf"/>
</dbReference>
<comment type="cofactor">
    <cofactor evidence="20">
        <name>[4Fe-4S] cluster</name>
        <dbReference type="ChEBI" id="CHEBI:49883"/>
    </cofactor>
    <text evidence="20">Binds 1 [4Fe-4S] cluster per subunit.</text>
</comment>
<evidence type="ECO:0000256" key="15">
    <source>
        <dbReference type="ARBA" id="ARBA00023014"/>
    </source>
</evidence>
<comment type="similarity">
    <text evidence="4">Belongs to the nitrite and sulfite reductase 4Fe-4S domain family.</text>
</comment>
<dbReference type="FunFam" id="3.30.413.10:FF:000007">
    <property type="entry name" value="Nitrite reductase [NAD(P)H] large subunit"/>
    <property type="match status" value="1"/>
</dbReference>
<dbReference type="Gene3D" id="3.30.390.30">
    <property type="match status" value="1"/>
</dbReference>